<evidence type="ECO:0000256" key="1">
    <source>
        <dbReference type="SAM" id="MobiDB-lite"/>
    </source>
</evidence>
<feature type="compositionally biased region" description="Basic residues" evidence="1">
    <location>
        <begin position="242"/>
        <end position="254"/>
    </location>
</feature>
<accession>A0A8J4YI00</accession>
<gene>
    <name evidence="2" type="ORF">GWK47_042831</name>
</gene>
<dbReference type="EMBL" id="JACEEZ010008345">
    <property type="protein sequence ID" value="KAG0723369.1"/>
    <property type="molecule type" value="Genomic_DNA"/>
</dbReference>
<reference evidence="2" key="1">
    <citation type="submission" date="2020-07" db="EMBL/GenBank/DDBJ databases">
        <title>The High-quality genome of the commercially important snow crab, Chionoecetes opilio.</title>
        <authorList>
            <person name="Jeong J.-H."/>
            <person name="Ryu S."/>
        </authorList>
    </citation>
    <scope>NUCLEOTIDE SEQUENCE</scope>
    <source>
        <strain evidence="2">MADBK_172401_WGS</strain>
        <tissue evidence="2">Digestive gland</tissue>
    </source>
</reference>
<evidence type="ECO:0000313" key="2">
    <source>
        <dbReference type="EMBL" id="KAG0723369.1"/>
    </source>
</evidence>
<dbReference type="AlphaFoldDB" id="A0A8J4YI00"/>
<dbReference type="Proteomes" id="UP000770661">
    <property type="component" value="Unassembled WGS sequence"/>
</dbReference>
<organism evidence="2 3">
    <name type="scientific">Chionoecetes opilio</name>
    <name type="common">Atlantic snow crab</name>
    <name type="synonym">Cancer opilio</name>
    <dbReference type="NCBI Taxonomy" id="41210"/>
    <lineage>
        <taxon>Eukaryota</taxon>
        <taxon>Metazoa</taxon>
        <taxon>Ecdysozoa</taxon>
        <taxon>Arthropoda</taxon>
        <taxon>Crustacea</taxon>
        <taxon>Multicrustacea</taxon>
        <taxon>Malacostraca</taxon>
        <taxon>Eumalacostraca</taxon>
        <taxon>Eucarida</taxon>
        <taxon>Decapoda</taxon>
        <taxon>Pleocyemata</taxon>
        <taxon>Brachyura</taxon>
        <taxon>Eubrachyura</taxon>
        <taxon>Majoidea</taxon>
        <taxon>Majidae</taxon>
        <taxon>Chionoecetes</taxon>
    </lineage>
</organism>
<keyword evidence="3" id="KW-1185">Reference proteome</keyword>
<sequence length="273" mass="29657">MAAATAARYVHHEVWFLGSPNPNPCGGKPFPKTGMCYGPLFPSSVAAEVGERRVSLAPRRGRWWGRKPDPQQKKTAVWRGSPAVRIMGTWIGPRSGALKLTWGNAGVFRRDALFDIGHGGRLRLIRWTRIGVPLGPALPGIPRGISKESTNPLGPPRATASKGRAKAVELTGACHDSTRSHRVWGAGDEEETVGRRGGDRIRSCAGISAKSACSPKRRRTPIMSRLSPLLWTAQGFGPHRSSSFHRCPRHRPHPARSPCGAPGGARGRRWFGK</sequence>
<feature type="region of interest" description="Disordered" evidence="1">
    <location>
        <begin position="242"/>
        <end position="273"/>
    </location>
</feature>
<evidence type="ECO:0000313" key="3">
    <source>
        <dbReference type="Proteomes" id="UP000770661"/>
    </source>
</evidence>
<name>A0A8J4YI00_CHIOP</name>
<comment type="caution">
    <text evidence="2">The sequence shown here is derived from an EMBL/GenBank/DDBJ whole genome shotgun (WGS) entry which is preliminary data.</text>
</comment>
<feature type="region of interest" description="Disordered" evidence="1">
    <location>
        <begin position="143"/>
        <end position="162"/>
    </location>
</feature>
<protein>
    <submittedName>
        <fullName evidence="2">Uncharacterized protein</fullName>
    </submittedName>
</protein>
<proteinExistence type="predicted"/>